<accession>A0A9P4U4G5</accession>
<dbReference type="Proteomes" id="UP000800235">
    <property type="component" value="Unassembled WGS sequence"/>
</dbReference>
<dbReference type="PANTHER" id="PTHR42085:SF2">
    <property type="entry name" value="F-BOX DOMAIN-CONTAINING PROTEIN"/>
    <property type="match status" value="1"/>
</dbReference>
<feature type="region of interest" description="Disordered" evidence="1">
    <location>
        <begin position="1"/>
        <end position="41"/>
    </location>
</feature>
<reference evidence="3" key="1">
    <citation type="journal article" date="2020" name="Stud. Mycol.">
        <title>101 Dothideomycetes genomes: a test case for predicting lifestyles and emergence of pathogens.</title>
        <authorList>
            <person name="Haridas S."/>
            <person name="Albert R."/>
            <person name="Binder M."/>
            <person name="Bloem J."/>
            <person name="Labutti K."/>
            <person name="Salamov A."/>
            <person name="Andreopoulos B."/>
            <person name="Baker S."/>
            <person name="Barry K."/>
            <person name="Bills G."/>
            <person name="Bluhm B."/>
            <person name="Cannon C."/>
            <person name="Castanera R."/>
            <person name="Culley D."/>
            <person name="Daum C."/>
            <person name="Ezra D."/>
            <person name="Gonzalez J."/>
            <person name="Henrissat B."/>
            <person name="Kuo A."/>
            <person name="Liang C."/>
            <person name="Lipzen A."/>
            <person name="Lutzoni F."/>
            <person name="Magnuson J."/>
            <person name="Mondo S."/>
            <person name="Nolan M."/>
            <person name="Ohm R."/>
            <person name="Pangilinan J."/>
            <person name="Park H.-J."/>
            <person name="Ramirez L."/>
            <person name="Alfaro M."/>
            <person name="Sun H."/>
            <person name="Tritt A."/>
            <person name="Yoshinaga Y."/>
            <person name="Zwiers L.-H."/>
            <person name="Turgeon B."/>
            <person name="Goodwin S."/>
            <person name="Spatafora J."/>
            <person name="Crous P."/>
            <person name="Grigoriev I."/>
        </authorList>
    </citation>
    <scope>NUCLEOTIDE SEQUENCE</scope>
    <source>
        <strain evidence="3">CBS 130266</strain>
    </source>
</reference>
<evidence type="ECO:0000256" key="1">
    <source>
        <dbReference type="SAM" id="MobiDB-lite"/>
    </source>
</evidence>
<dbReference type="PANTHER" id="PTHR42085">
    <property type="entry name" value="F-BOX DOMAIN-CONTAINING PROTEIN"/>
    <property type="match status" value="1"/>
</dbReference>
<evidence type="ECO:0000313" key="3">
    <source>
        <dbReference type="EMBL" id="KAF2436641.1"/>
    </source>
</evidence>
<comment type="caution">
    <text evidence="3">The sequence shown here is derived from an EMBL/GenBank/DDBJ whole genome shotgun (WGS) entry which is preliminary data.</text>
</comment>
<dbReference type="EMBL" id="MU007010">
    <property type="protein sequence ID" value="KAF2436641.1"/>
    <property type="molecule type" value="Genomic_DNA"/>
</dbReference>
<keyword evidence="4" id="KW-1185">Reference proteome</keyword>
<dbReference type="InterPro" id="IPR038883">
    <property type="entry name" value="AN11006-like"/>
</dbReference>
<name>A0A9P4U4G5_9PEZI</name>
<organism evidence="3 4">
    <name type="scientific">Tothia fuscella</name>
    <dbReference type="NCBI Taxonomy" id="1048955"/>
    <lineage>
        <taxon>Eukaryota</taxon>
        <taxon>Fungi</taxon>
        <taxon>Dikarya</taxon>
        <taxon>Ascomycota</taxon>
        <taxon>Pezizomycotina</taxon>
        <taxon>Dothideomycetes</taxon>
        <taxon>Pleosporomycetidae</taxon>
        <taxon>Venturiales</taxon>
        <taxon>Cylindrosympodiaceae</taxon>
        <taxon>Tothia</taxon>
    </lineage>
</organism>
<sequence length="303" mass="34936">MAESRMTKNKGKGKRNSKGKAKHEAKYKGKKKNKKQDTKKKVVKAWYMRPRYAVSSVESDIEDAAVATTDGPRPPPFRFLDLPQEIQNRIYKHILLEDEPIFVLIYCRGVQQCGHFWRNSPIKLPALLLACKKFHEEATGMYYSGNVFDFTDQETYYPPFNVHNIEKFRTNIHKEALRFIKTVRLVVRFAQSCCFGSHYWGERISPDSWRSMNVPITITVADDAASIVVSSEVLLTGKAQSRVRRRLGFVRREKYSGINLLGYVAIAIEAQRYTVIDNRKEYPLELLPGTEEAYPNGKHIINL</sequence>
<proteinExistence type="predicted"/>
<evidence type="ECO:0000259" key="2">
    <source>
        <dbReference type="Pfam" id="PF20150"/>
    </source>
</evidence>
<protein>
    <recommendedName>
        <fullName evidence="2">2EXR domain-containing protein</fullName>
    </recommendedName>
</protein>
<gene>
    <name evidence="3" type="ORF">EJ08DRAFT_655611</name>
</gene>
<dbReference type="InterPro" id="IPR045518">
    <property type="entry name" value="2EXR"/>
</dbReference>
<dbReference type="AlphaFoldDB" id="A0A9P4U4G5"/>
<feature type="domain" description="2EXR" evidence="2">
    <location>
        <begin position="78"/>
        <end position="149"/>
    </location>
</feature>
<feature type="compositionally biased region" description="Basic residues" evidence="1">
    <location>
        <begin position="7"/>
        <end position="21"/>
    </location>
</feature>
<dbReference type="Pfam" id="PF20150">
    <property type="entry name" value="2EXR"/>
    <property type="match status" value="1"/>
</dbReference>
<evidence type="ECO:0000313" key="4">
    <source>
        <dbReference type="Proteomes" id="UP000800235"/>
    </source>
</evidence>